<keyword evidence="9" id="KW-1185">Reference proteome</keyword>
<dbReference type="PANTHER" id="PTHR45670:SF1">
    <property type="entry name" value="E3 UBIQUITIN-PROTEIN LIGASE HECTD1"/>
    <property type="match status" value="1"/>
</dbReference>
<feature type="domain" description="HECT" evidence="7">
    <location>
        <begin position="827"/>
        <end position="926"/>
    </location>
</feature>
<comment type="catalytic activity">
    <reaction evidence="1">
        <text>S-ubiquitinyl-[E2 ubiquitin-conjugating enzyme]-L-cysteine + [acceptor protein]-L-lysine = [E2 ubiquitin-conjugating enzyme]-L-cysteine + N(6)-ubiquitinyl-[acceptor protein]-L-lysine.</text>
        <dbReference type="EC" id="2.3.2.26"/>
    </reaction>
</comment>
<dbReference type="EC" id="2.3.2.26" evidence="3"/>
<accession>A0A1J4JI62</accession>
<protein>
    <recommendedName>
        <fullName evidence="3">HECT-type E3 ubiquitin transferase</fullName>
        <ecNumber evidence="3">2.3.2.26</ecNumber>
    </recommendedName>
</protein>
<dbReference type="SUPFAM" id="SSF48371">
    <property type="entry name" value="ARM repeat"/>
    <property type="match status" value="1"/>
</dbReference>
<evidence type="ECO:0000256" key="3">
    <source>
        <dbReference type="ARBA" id="ARBA00012485"/>
    </source>
</evidence>
<evidence type="ECO:0000256" key="2">
    <source>
        <dbReference type="ARBA" id="ARBA00006331"/>
    </source>
</evidence>
<dbReference type="VEuPathDB" id="TrichDB:TRFO_09102"/>
<proteinExistence type="inferred from homology"/>
<reference evidence="8" key="1">
    <citation type="submission" date="2016-10" db="EMBL/GenBank/DDBJ databases">
        <authorList>
            <person name="Benchimol M."/>
            <person name="Almeida L.G."/>
            <person name="Vasconcelos A.T."/>
            <person name="Perreira-Neves A."/>
            <person name="Rosa I.A."/>
            <person name="Tasca T."/>
            <person name="Bogo M.R."/>
            <person name="de Souza W."/>
        </authorList>
    </citation>
    <scope>NUCLEOTIDE SEQUENCE [LARGE SCALE GENOMIC DNA]</scope>
    <source>
        <strain evidence="8">K</strain>
    </source>
</reference>
<dbReference type="Pfam" id="PF00632">
    <property type="entry name" value="HECT"/>
    <property type="match status" value="1"/>
</dbReference>
<feature type="compositionally biased region" description="Acidic residues" evidence="6">
    <location>
        <begin position="530"/>
        <end position="539"/>
    </location>
</feature>
<evidence type="ECO:0000256" key="6">
    <source>
        <dbReference type="SAM" id="MobiDB-lite"/>
    </source>
</evidence>
<evidence type="ECO:0000256" key="4">
    <source>
        <dbReference type="ARBA" id="ARBA00022679"/>
    </source>
</evidence>
<dbReference type="RefSeq" id="XP_068351104.1">
    <property type="nucleotide sequence ID" value="XM_068494683.1"/>
</dbReference>
<dbReference type="Gene3D" id="1.25.10.10">
    <property type="entry name" value="Leucine-rich Repeat Variant"/>
    <property type="match status" value="1"/>
</dbReference>
<evidence type="ECO:0000313" key="9">
    <source>
        <dbReference type="Proteomes" id="UP000179807"/>
    </source>
</evidence>
<dbReference type="GO" id="GO:0000209">
    <property type="term" value="P:protein polyubiquitination"/>
    <property type="evidence" value="ECO:0007669"/>
    <property type="project" value="TreeGrafter"/>
</dbReference>
<organism evidence="8 9">
    <name type="scientific">Tritrichomonas foetus</name>
    <dbReference type="NCBI Taxonomy" id="1144522"/>
    <lineage>
        <taxon>Eukaryota</taxon>
        <taxon>Metamonada</taxon>
        <taxon>Parabasalia</taxon>
        <taxon>Tritrichomonadida</taxon>
        <taxon>Tritrichomonadidae</taxon>
        <taxon>Tritrichomonas</taxon>
    </lineage>
</organism>
<dbReference type="Gene3D" id="3.90.1750.10">
    <property type="entry name" value="Hect, E3 ligase catalytic domains"/>
    <property type="match status" value="1"/>
</dbReference>
<comment type="caution">
    <text evidence="8">The sequence shown here is derived from an EMBL/GenBank/DDBJ whole genome shotgun (WGS) entry which is preliminary data.</text>
</comment>
<evidence type="ECO:0000259" key="7">
    <source>
        <dbReference type="Pfam" id="PF00632"/>
    </source>
</evidence>
<dbReference type="Proteomes" id="UP000179807">
    <property type="component" value="Unassembled WGS sequence"/>
</dbReference>
<dbReference type="OrthoDB" id="412600at2759"/>
<dbReference type="PANTHER" id="PTHR45670">
    <property type="entry name" value="E3 UBIQUITIN-PROTEIN LIGASE TRIP12"/>
    <property type="match status" value="1"/>
</dbReference>
<dbReference type="EMBL" id="MLAK01001082">
    <property type="protein sequence ID" value="OHS97967.1"/>
    <property type="molecule type" value="Genomic_DNA"/>
</dbReference>
<evidence type="ECO:0000313" key="8">
    <source>
        <dbReference type="EMBL" id="OHS97967.1"/>
    </source>
</evidence>
<evidence type="ECO:0000256" key="1">
    <source>
        <dbReference type="ARBA" id="ARBA00000885"/>
    </source>
</evidence>
<feature type="region of interest" description="Disordered" evidence="6">
    <location>
        <begin position="519"/>
        <end position="547"/>
    </location>
</feature>
<dbReference type="InterPro" id="IPR016024">
    <property type="entry name" value="ARM-type_fold"/>
</dbReference>
<gene>
    <name evidence="8" type="ORF">TRFO_09102</name>
</gene>
<dbReference type="GO" id="GO:0061630">
    <property type="term" value="F:ubiquitin protein ligase activity"/>
    <property type="evidence" value="ECO:0007669"/>
    <property type="project" value="UniProtKB-EC"/>
</dbReference>
<keyword evidence="5" id="KW-0833">Ubl conjugation pathway</keyword>
<dbReference type="AlphaFoldDB" id="A0A1J4JI62"/>
<comment type="similarity">
    <text evidence="2">Belongs to the UPL family. K-HECT subfamily.</text>
</comment>
<keyword evidence="4" id="KW-0808">Transferase</keyword>
<dbReference type="GeneID" id="94829387"/>
<name>A0A1J4JI62_9EUKA</name>
<dbReference type="InterPro" id="IPR045322">
    <property type="entry name" value="HECTD1/TRIP12-like"/>
</dbReference>
<dbReference type="InterPro" id="IPR035983">
    <property type="entry name" value="Hect_E3_ubiquitin_ligase"/>
</dbReference>
<dbReference type="GO" id="GO:0043161">
    <property type="term" value="P:proteasome-mediated ubiquitin-dependent protein catabolic process"/>
    <property type="evidence" value="ECO:0007669"/>
    <property type="project" value="TreeGrafter"/>
</dbReference>
<dbReference type="InterPro" id="IPR000569">
    <property type="entry name" value="HECT_dom"/>
</dbReference>
<dbReference type="SUPFAM" id="SSF56204">
    <property type="entry name" value="Hect, E3 ligase catalytic domain"/>
    <property type="match status" value="1"/>
</dbReference>
<dbReference type="InterPro" id="IPR011989">
    <property type="entry name" value="ARM-like"/>
</dbReference>
<evidence type="ECO:0000256" key="5">
    <source>
        <dbReference type="ARBA" id="ARBA00022786"/>
    </source>
</evidence>
<sequence length="930" mass="106358">MTWEDSELQNRFSTDSYNTILELFQVDDIDTQIVALQTLSETLAYGDDNLLSNFPLCKMSRSMVEFLGSEVELIQETAAFCIFQFLEAHTSSARYLVDNGALQAIEKTLVNCTSVRVAEHLIRCCQVISKYRPSEIGQYVGLRPLLCKFDFFRINEQRMIAQTLSQITSECFYNNFVDSIDDILALLCIDDQQITKNLLNSAVNIAKGVSPENLKPETIKNLISIIPSITEKNQILQIAKFLLNASQNPIAGEAIINSNIDFRILINRNDSNEIVNIAYKTILNLLPEPKMPCVNSMWATGRKPPNNSLDFALKIQPVLFKTLTESFEIEPLAIVALSVSIRLTKSPLTKEIIHAMCGFAQQDRLLPFVLCMVLSFSDREQFASNGLLQILKSKLPLSNSYEAYCNWYNQKVNQIAKGKDWSKFHLGFNYSKYKTLIPLLNRLKTVSCFEFLNENFLEHITNMIDSCHSRTLEKIDFTSFIEKLIEVLHFLPIDKMTDPFKPSVYDIANQGTSISLNYIRNPAHNHKSDDENDEGEESEEKNNEATNSYRLGNRNLVLGAEGLYNKDIRDFSYNNINQGWKDSGKLGKIIKPPSDLDELTYTEFALYNRAFNSPNYKKCSFVLENKKVSGFDPFLRANELAQQVKDKYNRLTLKLRELKGNEEDNFVLSKLEIPTDRIDPKMIKILEFINFLCKKIPNKRFDKEFSNFESRIKSLLVSPFLISTCQSAAVQIVANYPCLFSYSLKSFVFKTMTLSFVASMNSFSQFVHNEKYEDHRTHVKVLLNRDDIFNDGCILLKSFGHPFIHFDVTFENEEGIGIGPGQEFYTLMGKEFAKVERNMWINDSIDSEITENLKEGEKYANSRCGLYPKVGADPKKFEMLGVLCGKAIEMNYIVPIPISEAFFKIMKGENVELEEIDEQLARSLKQSDHV</sequence>